<sequence length="455" mass="50683">MPRSGLHQVATGCRRSHDAWKQDVEAQPRAQIRQRFRDVVGSVVQDARRQKMQKALDDNVLQNSLEKYRKHDDEIKAMKKLHVSKKVRKFYENQNEILDDWLEVDSVVLSISDDIVASFDPHDTDGDGFPDPVGGLHDTGDTVEPFLPASEREKRLKAKKRASLAININVGANILLLIAKVVACFFSSSLSLIASTADSALDLLCTIIVFSTTWLVERKIRTLSNRFPIGRRRLEPIGILVFSIIMIVSFIEILQESAKKIMPGSPRSTALLPPSAIGAMLGTVILKGIIGLGCMRIKTTQVQALAQDCKTDVIFNTLSLLFPLVGHRFNIWWLDPVGAGLLSIFIIYDWANTCLTNVARLTGVTTNDRILKKLMFLCYRFAPCVDAFKSIKAYHAGDGVWCEVDLLLPQTTPLEHSHDVAETLQYCLEGLQEVDRAFVTVDYATKGPSGHVAQN</sequence>
<feature type="transmembrane region" description="Helical" evidence="6">
    <location>
        <begin position="237"/>
        <end position="255"/>
    </location>
</feature>
<dbReference type="Gene3D" id="3.30.70.1350">
    <property type="entry name" value="Cation efflux protein, cytoplasmic domain"/>
    <property type="match status" value="1"/>
</dbReference>
<comment type="subcellular location">
    <subcellularLocation>
        <location evidence="1">Membrane</location>
        <topology evidence="1">Multi-pass membrane protein</topology>
    </subcellularLocation>
</comment>
<dbReference type="SUPFAM" id="SSF161111">
    <property type="entry name" value="Cation efflux protein transmembrane domain-like"/>
    <property type="match status" value="1"/>
</dbReference>
<evidence type="ECO:0000259" key="7">
    <source>
        <dbReference type="Pfam" id="PF01545"/>
    </source>
</evidence>
<dbReference type="PANTHER" id="PTHR43840">
    <property type="entry name" value="MITOCHONDRIAL METAL TRANSPORTER 1-RELATED"/>
    <property type="match status" value="1"/>
</dbReference>
<feature type="transmembrane region" description="Helical" evidence="6">
    <location>
        <begin position="275"/>
        <end position="295"/>
    </location>
</feature>
<evidence type="ECO:0000313" key="9">
    <source>
        <dbReference type="Proteomes" id="UP000327013"/>
    </source>
</evidence>
<organism evidence="8 9">
    <name type="scientific">Carpinus fangiana</name>
    <dbReference type="NCBI Taxonomy" id="176857"/>
    <lineage>
        <taxon>Eukaryota</taxon>
        <taxon>Viridiplantae</taxon>
        <taxon>Streptophyta</taxon>
        <taxon>Embryophyta</taxon>
        <taxon>Tracheophyta</taxon>
        <taxon>Spermatophyta</taxon>
        <taxon>Magnoliopsida</taxon>
        <taxon>eudicotyledons</taxon>
        <taxon>Gunneridae</taxon>
        <taxon>Pentapetalae</taxon>
        <taxon>rosids</taxon>
        <taxon>fabids</taxon>
        <taxon>Fagales</taxon>
        <taxon>Betulaceae</taxon>
        <taxon>Carpinus</taxon>
    </lineage>
</organism>
<dbReference type="GO" id="GO:0016020">
    <property type="term" value="C:membrane"/>
    <property type="evidence" value="ECO:0007669"/>
    <property type="project" value="UniProtKB-SubCell"/>
</dbReference>
<evidence type="ECO:0000256" key="4">
    <source>
        <dbReference type="ARBA" id="ARBA00022989"/>
    </source>
</evidence>
<proteinExistence type="predicted"/>
<comment type="caution">
    <text evidence="8">The sequence shown here is derived from an EMBL/GenBank/DDBJ whole genome shotgun (WGS) entry which is preliminary data.</text>
</comment>
<dbReference type="Gene3D" id="1.20.1510.10">
    <property type="entry name" value="Cation efflux protein transmembrane domain"/>
    <property type="match status" value="1"/>
</dbReference>
<dbReference type="GO" id="GO:0008324">
    <property type="term" value="F:monoatomic cation transmembrane transporter activity"/>
    <property type="evidence" value="ECO:0007669"/>
    <property type="project" value="InterPro"/>
</dbReference>
<gene>
    <name evidence="8" type="ORF">FH972_022981</name>
</gene>
<dbReference type="PANTHER" id="PTHR43840:SF11">
    <property type="entry name" value="CATION DIFFUSION FACILITATOR 10"/>
    <property type="match status" value="1"/>
</dbReference>
<keyword evidence="9" id="KW-1185">Reference proteome</keyword>
<dbReference type="InterPro" id="IPR050291">
    <property type="entry name" value="CDF_Transporter"/>
</dbReference>
<evidence type="ECO:0000256" key="2">
    <source>
        <dbReference type="ARBA" id="ARBA00022448"/>
    </source>
</evidence>
<evidence type="ECO:0000256" key="5">
    <source>
        <dbReference type="ARBA" id="ARBA00023136"/>
    </source>
</evidence>
<dbReference type="Proteomes" id="UP000327013">
    <property type="component" value="Unassembled WGS sequence"/>
</dbReference>
<dbReference type="Pfam" id="PF01545">
    <property type="entry name" value="Cation_efflux"/>
    <property type="match status" value="1"/>
</dbReference>
<dbReference type="AlphaFoldDB" id="A0A5N6KUG6"/>
<keyword evidence="3 6" id="KW-0812">Transmembrane</keyword>
<name>A0A5N6KUG6_9ROSI</name>
<keyword evidence="4 6" id="KW-1133">Transmembrane helix</keyword>
<keyword evidence="2" id="KW-0813">Transport</keyword>
<evidence type="ECO:0000256" key="6">
    <source>
        <dbReference type="SAM" id="Phobius"/>
    </source>
</evidence>
<evidence type="ECO:0000256" key="3">
    <source>
        <dbReference type="ARBA" id="ARBA00022692"/>
    </source>
</evidence>
<reference evidence="8 9" key="1">
    <citation type="submission" date="2019-06" db="EMBL/GenBank/DDBJ databases">
        <title>A chromosomal-level reference genome of Carpinus fangiana (Coryloideae, Betulaceae).</title>
        <authorList>
            <person name="Yang X."/>
            <person name="Wang Z."/>
            <person name="Zhang L."/>
            <person name="Hao G."/>
            <person name="Liu J."/>
            <person name="Yang Y."/>
        </authorList>
    </citation>
    <scope>NUCLEOTIDE SEQUENCE [LARGE SCALE GENOMIC DNA]</scope>
    <source>
        <strain evidence="8">Cfa_2016G</strain>
        <tissue evidence="8">Leaf</tissue>
    </source>
</reference>
<keyword evidence="5 6" id="KW-0472">Membrane</keyword>
<dbReference type="FunFam" id="1.20.1510.10:FF:000005">
    <property type="entry name" value="Putative Cation diffusion facilitator 1"/>
    <property type="match status" value="1"/>
</dbReference>
<dbReference type="InterPro" id="IPR036837">
    <property type="entry name" value="Cation_efflux_CTD_sf"/>
</dbReference>
<dbReference type="InterPro" id="IPR058533">
    <property type="entry name" value="Cation_efflux_TM"/>
</dbReference>
<dbReference type="OrthoDB" id="78296at2759"/>
<evidence type="ECO:0000256" key="1">
    <source>
        <dbReference type="ARBA" id="ARBA00004141"/>
    </source>
</evidence>
<dbReference type="SUPFAM" id="SSF160240">
    <property type="entry name" value="Cation efflux protein cytoplasmic domain-like"/>
    <property type="match status" value="1"/>
</dbReference>
<protein>
    <recommendedName>
        <fullName evidence="7">Cation efflux protein transmembrane domain-containing protein</fullName>
    </recommendedName>
</protein>
<feature type="transmembrane region" description="Helical" evidence="6">
    <location>
        <begin position="164"/>
        <end position="193"/>
    </location>
</feature>
<feature type="transmembrane region" description="Helical" evidence="6">
    <location>
        <begin position="199"/>
        <end position="216"/>
    </location>
</feature>
<dbReference type="InterPro" id="IPR027469">
    <property type="entry name" value="Cation_efflux_TMD_sf"/>
</dbReference>
<dbReference type="EMBL" id="VIBQ01000013">
    <property type="protein sequence ID" value="KAB8345928.1"/>
    <property type="molecule type" value="Genomic_DNA"/>
</dbReference>
<accession>A0A5N6KUG6</accession>
<evidence type="ECO:0000313" key="8">
    <source>
        <dbReference type="EMBL" id="KAB8345928.1"/>
    </source>
</evidence>
<feature type="domain" description="Cation efflux protein transmembrane" evidence="7">
    <location>
        <begin position="170"/>
        <end position="361"/>
    </location>
</feature>